<evidence type="ECO:0000256" key="10">
    <source>
        <dbReference type="SAM" id="Phobius"/>
    </source>
</evidence>
<evidence type="ECO:0000256" key="8">
    <source>
        <dbReference type="ARBA" id="ARBA00023012"/>
    </source>
</evidence>
<keyword evidence="7" id="KW-0067">ATP-binding</keyword>
<dbReference type="Pfam" id="PF13796">
    <property type="entry name" value="Sensor"/>
    <property type="match status" value="1"/>
</dbReference>
<evidence type="ECO:0000256" key="7">
    <source>
        <dbReference type="ARBA" id="ARBA00022840"/>
    </source>
</evidence>
<keyword evidence="5" id="KW-0547">Nucleotide-binding</keyword>
<feature type="transmembrane region" description="Helical" evidence="10">
    <location>
        <begin position="171"/>
        <end position="193"/>
    </location>
</feature>
<name>A0A1H0P8K5_9ACTN</name>
<dbReference type="GO" id="GO:0005524">
    <property type="term" value="F:ATP binding"/>
    <property type="evidence" value="ECO:0007669"/>
    <property type="project" value="UniProtKB-KW"/>
</dbReference>
<dbReference type="EC" id="2.7.13.3" evidence="2"/>
<keyword evidence="6 13" id="KW-0418">Kinase</keyword>
<evidence type="ECO:0000256" key="1">
    <source>
        <dbReference type="ARBA" id="ARBA00000085"/>
    </source>
</evidence>
<dbReference type="AlphaFoldDB" id="A0A1H0P8K5"/>
<evidence type="ECO:0000313" key="13">
    <source>
        <dbReference type="EMBL" id="SDP01314.1"/>
    </source>
</evidence>
<feature type="transmembrane region" description="Helical" evidence="10">
    <location>
        <begin position="40"/>
        <end position="73"/>
    </location>
</feature>
<evidence type="ECO:0000259" key="11">
    <source>
        <dbReference type="Pfam" id="PF07730"/>
    </source>
</evidence>
<keyword evidence="10" id="KW-1133">Transmembrane helix</keyword>
<proteinExistence type="predicted"/>
<evidence type="ECO:0000256" key="6">
    <source>
        <dbReference type="ARBA" id="ARBA00022777"/>
    </source>
</evidence>
<sequence length="509" mass="51202">MAMQAATMPEPADGPRATAVRAARAAAGALRQLLGGLPTAAAAAAVLLLLALSAITAPAGIGLLLAPAALRALHALAGRERARLGRHGLEVVAPEPPPTTLRAALTDATTRRELRWSALHATAGLLLGFLAVWLPLSAVRDTAFPLYWRLMPEGTTATSLGVGRADSWPDALAVALLGVGEIAVVLGLTPAMARLQAGPGRRLLAAGPGTDLSLRVAELTATRAAALDAHAAELRRIERALHDGTQNRLVSVTVLLGAARRQVARDPSRAGEILERAQSAAEQALAELRTVSRSILPAVLDDHGLAGALSGLAAESPVPCRIDVDAPQRCAASVEATAYFVVAEALTNIARHSGARQAAVTVRSRAGRLRVTVTDDGRGGAVLLEEAGLEPGTDGLVRGGAVPPGGAGGLVPDGAVPPEAAGPGAGGADGLVRDSGPVRHGRAGPASAQAPGGAPTAAAHTPVSPPRLPGSGSGLSGIRRRVAAHDGTLRLDSPPGGPTILEVDLPCGT</sequence>
<evidence type="ECO:0000256" key="9">
    <source>
        <dbReference type="SAM" id="MobiDB-lite"/>
    </source>
</evidence>
<dbReference type="STRING" id="310781.SAMN05216259_115108"/>
<accession>A0A1H0P8K5</accession>
<keyword evidence="8" id="KW-0902">Two-component regulatory system</keyword>
<evidence type="ECO:0000259" key="12">
    <source>
        <dbReference type="Pfam" id="PF13796"/>
    </source>
</evidence>
<dbReference type="InterPro" id="IPR011712">
    <property type="entry name" value="Sig_transdc_His_kin_sub3_dim/P"/>
</dbReference>
<evidence type="ECO:0000256" key="2">
    <source>
        <dbReference type="ARBA" id="ARBA00012438"/>
    </source>
</evidence>
<dbReference type="Pfam" id="PF07730">
    <property type="entry name" value="HisKA_3"/>
    <property type="match status" value="1"/>
</dbReference>
<feature type="compositionally biased region" description="Low complexity" evidence="9">
    <location>
        <begin position="443"/>
        <end position="459"/>
    </location>
</feature>
<dbReference type="Proteomes" id="UP000199341">
    <property type="component" value="Unassembled WGS sequence"/>
</dbReference>
<dbReference type="PANTHER" id="PTHR24421">
    <property type="entry name" value="NITRATE/NITRITE SENSOR PROTEIN NARX-RELATED"/>
    <property type="match status" value="1"/>
</dbReference>
<feature type="transmembrane region" description="Helical" evidence="10">
    <location>
        <begin position="118"/>
        <end position="136"/>
    </location>
</feature>
<dbReference type="EMBL" id="FNIE01000015">
    <property type="protein sequence ID" value="SDP01314.1"/>
    <property type="molecule type" value="Genomic_DNA"/>
</dbReference>
<reference evidence="13 14" key="1">
    <citation type="submission" date="2016-10" db="EMBL/GenBank/DDBJ databases">
        <authorList>
            <person name="de Groot N.N."/>
        </authorList>
    </citation>
    <scope>NUCLEOTIDE SEQUENCE [LARGE SCALE GENOMIC DNA]</scope>
    <source>
        <strain evidence="13 14">CGMCC 4.2022</strain>
    </source>
</reference>
<keyword evidence="10" id="KW-0472">Membrane</keyword>
<feature type="region of interest" description="Disordered" evidence="9">
    <location>
        <begin position="392"/>
        <end position="509"/>
    </location>
</feature>
<dbReference type="GO" id="GO:0016020">
    <property type="term" value="C:membrane"/>
    <property type="evidence" value="ECO:0007669"/>
    <property type="project" value="InterPro"/>
</dbReference>
<keyword evidence="3" id="KW-0597">Phosphoprotein</keyword>
<protein>
    <recommendedName>
        <fullName evidence="2">histidine kinase</fullName>
        <ecNumber evidence="2">2.7.13.3</ecNumber>
    </recommendedName>
</protein>
<keyword evidence="14" id="KW-1185">Reference proteome</keyword>
<comment type="catalytic activity">
    <reaction evidence="1">
        <text>ATP + protein L-histidine = ADP + protein N-phospho-L-histidine.</text>
        <dbReference type="EC" id="2.7.13.3"/>
    </reaction>
</comment>
<dbReference type="Gene3D" id="3.30.565.10">
    <property type="entry name" value="Histidine kinase-like ATPase, C-terminal domain"/>
    <property type="match status" value="1"/>
</dbReference>
<keyword evidence="4" id="KW-0808">Transferase</keyword>
<dbReference type="RefSeq" id="WP_407639732.1">
    <property type="nucleotide sequence ID" value="NZ_FNIE01000015.1"/>
</dbReference>
<dbReference type="PANTHER" id="PTHR24421:SF10">
    <property type="entry name" value="NITRATE_NITRITE SENSOR PROTEIN NARQ"/>
    <property type="match status" value="1"/>
</dbReference>
<evidence type="ECO:0000313" key="14">
    <source>
        <dbReference type="Proteomes" id="UP000199341"/>
    </source>
</evidence>
<dbReference type="SUPFAM" id="SSF55874">
    <property type="entry name" value="ATPase domain of HSP90 chaperone/DNA topoisomerase II/histidine kinase"/>
    <property type="match status" value="2"/>
</dbReference>
<evidence type="ECO:0000256" key="3">
    <source>
        <dbReference type="ARBA" id="ARBA00022553"/>
    </source>
</evidence>
<feature type="domain" description="Putative sensor" evidence="12">
    <location>
        <begin position="33"/>
        <end position="204"/>
    </location>
</feature>
<organism evidence="13 14">
    <name type="scientific">Actinacidiphila guanduensis</name>
    <dbReference type="NCBI Taxonomy" id="310781"/>
    <lineage>
        <taxon>Bacteria</taxon>
        <taxon>Bacillati</taxon>
        <taxon>Actinomycetota</taxon>
        <taxon>Actinomycetes</taxon>
        <taxon>Kitasatosporales</taxon>
        <taxon>Streptomycetaceae</taxon>
        <taxon>Actinacidiphila</taxon>
    </lineage>
</organism>
<dbReference type="InterPro" id="IPR025828">
    <property type="entry name" value="Put_sensor_dom"/>
</dbReference>
<dbReference type="GO" id="GO:0000155">
    <property type="term" value="F:phosphorelay sensor kinase activity"/>
    <property type="evidence" value="ECO:0007669"/>
    <property type="project" value="InterPro"/>
</dbReference>
<feature type="compositionally biased region" description="Low complexity" evidence="9">
    <location>
        <begin position="412"/>
        <end position="422"/>
    </location>
</feature>
<feature type="domain" description="Signal transduction histidine kinase subgroup 3 dimerisation and phosphoacceptor" evidence="11">
    <location>
        <begin position="233"/>
        <end position="299"/>
    </location>
</feature>
<dbReference type="Gene3D" id="1.20.5.1930">
    <property type="match status" value="1"/>
</dbReference>
<dbReference type="InterPro" id="IPR036890">
    <property type="entry name" value="HATPase_C_sf"/>
</dbReference>
<evidence type="ECO:0000256" key="5">
    <source>
        <dbReference type="ARBA" id="ARBA00022741"/>
    </source>
</evidence>
<feature type="compositionally biased region" description="Gly residues" evidence="9">
    <location>
        <begin position="402"/>
        <end position="411"/>
    </location>
</feature>
<dbReference type="InterPro" id="IPR050482">
    <property type="entry name" value="Sensor_HK_TwoCompSys"/>
</dbReference>
<evidence type="ECO:0000256" key="4">
    <source>
        <dbReference type="ARBA" id="ARBA00022679"/>
    </source>
</evidence>
<keyword evidence="10" id="KW-0812">Transmembrane</keyword>
<dbReference type="GO" id="GO:0046983">
    <property type="term" value="F:protein dimerization activity"/>
    <property type="evidence" value="ECO:0007669"/>
    <property type="project" value="InterPro"/>
</dbReference>
<gene>
    <name evidence="13" type="ORF">SAMN05216259_115108</name>
</gene>